<organism evidence="1 2">
    <name type="scientific">Megalodesulfovibrio gigas (strain ATCC 19364 / DSM 1382 / NCIMB 9332 / VKM B-1759)</name>
    <name type="common">Desulfovibrio gigas</name>
    <dbReference type="NCBI Taxonomy" id="1121448"/>
    <lineage>
        <taxon>Bacteria</taxon>
        <taxon>Pseudomonadati</taxon>
        <taxon>Thermodesulfobacteriota</taxon>
        <taxon>Desulfovibrionia</taxon>
        <taxon>Desulfovibrionales</taxon>
        <taxon>Desulfovibrionaceae</taxon>
        <taxon>Megalodesulfovibrio</taxon>
    </lineage>
</organism>
<dbReference type="PATRIC" id="fig|1121448.10.peg.2592"/>
<evidence type="ECO:0000313" key="1">
    <source>
        <dbReference type="EMBL" id="AGW14372.1"/>
    </source>
</evidence>
<gene>
    <name evidence="1" type="ORF">DGI_2641</name>
</gene>
<accession>T2GEL6</accession>
<evidence type="ECO:0000313" key="2">
    <source>
        <dbReference type="Proteomes" id="UP000016587"/>
    </source>
</evidence>
<keyword evidence="2" id="KW-1185">Reference proteome</keyword>
<proteinExistence type="predicted"/>
<dbReference type="KEGG" id="dgg:DGI_2641"/>
<protein>
    <submittedName>
        <fullName evidence="1">Uncharacterized protein</fullName>
    </submittedName>
</protein>
<dbReference type="HOGENOM" id="CLU_3060848_0_0_7"/>
<dbReference type="AlphaFoldDB" id="T2GEL6"/>
<reference evidence="2" key="2">
    <citation type="submission" date="2013-07" db="EMBL/GenBank/DDBJ databases">
        <authorList>
            <person name="Morais-Silva F.O."/>
            <person name="Rezende A.M."/>
            <person name="Pimentel C."/>
            <person name="Resende D.M."/>
            <person name="Santos C.I."/>
            <person name="Clemente C."/>
            <person name="de Oliveira L.M."/>
            <person name="da Silva S.M."/>
            <person name="Costa D.A."/>
            <person name="Varela-Raposo A."/>
            <person name="Horacio E.C.A."/>
            <person name="Matos M."/>
            <person name="Flores O."/>
            <person name="Ruiz J.C."/>
            <person name="Rodrigues-Pousada C."/>
        </authorList>
    </citation>
    <scope>NUCLEOTIDE SEQUENCE [LARGE SCALE GENOMIC DNA]</scope>
    <source>
        <strain evidence="2">ATCC 19364 / DSM 1382 / NCIMB 9332 / VKM B-1759</strain>
    </source>
</reference>
<name>T2GEL6_MEGG1</name>
<dbReference type="Proteomes" id="UP000016587">
    <property type="component" value="Chromosome"/>
</dbReference>
<sequence>MYTALFWRQSRSTAARESADVSAHCSNTLPGIRQVKIYIRLGRISSRGRGSSY</sequence>
<dbReference type="EMBL" id="CP006585">
    <property type="protein sequence ID" value="AGW14372.1"/>
    <property type="molecule type" value="Genomic_DNA"/>
</dbReference>
<reference evidence="1 2" key="1">
    <citation type="journal article" date="2013" name="J. Bacteriol.">
        <title>Roles of HynAB and Ech, the only two hydrogenases found in the model sulfate reducer Desulfovibrio gigas.</title>
        <authorList>
            <person name="Morais-Silva F.O."/>
            <person name="Santos C.I."/>
            <person name="Rodrigues R."/>
            <person name="Pereira I.A."/>
            <person name="Rodrigues-Pousada C."/>
        </authorList>
    </citation>
    <scope>NUCLEOTIDE SEQUENCE [LARGE SCALE GENOMIC DNA]</scope>
    <source>
        <strain evidence="2">ATCC 19364 / DSM 1382 / NCIMB 9332 / VKM B-1759</strain>
    </source>
</reference>